<feature type="transmembrane region" description="Helical" evidence="1">
    <location>
        <begin position="91"/>
        <end position="113"/>
    </location>
</feature>
<keyword evidence="1" id="KW-1133">Transmembrane helix</keyword>
<evidence type="ECO:0000256" key="1">
    <source>
        <dbReference type="SAM" id="Phobius"/>
    </source>
</evidence>
<protein>
    <submittedName>
        <fullName evidence="2">Uncharacterized protein</fullName>
    </submittedName>
</protein>
<dbReference type="Proteomes" id="UP001371218">
    <property type="component" value="Unassembled WGS sequence"/>
</dbReference>
<proteinExistence type="predicted"/>
<accession>A0ABU9C1S4</accession>
<feature type="transmembrane region" description="Helical" evidence="1">
    <location>
        <begin position="45"/>
        <end position="71"/>
    </location>
</feature>
<name>A0ABU9C1S4_9BURK</name>
<sequence>MKRIAAYLRAVVSDVYFLRVCMFLWGSCFAAFGAFAVISWKPVEVYEWFGVGLCLLLGLLGAFLVAVAILGSSDEVGRAVELMHEGGDIPGVLFVVVAALLAVPITALLQVFLGRRRRR</sequence>
<feature type="transmembrane region" description="Helical" evidence="1">
    <location>
        <begin position="16"/>
        <end position="38"/>
    </location>
</feature>
<evidence type="ECO:0000313" key="3">
    <source>
        <dbReference type="Proteomes" id="UP001371218"/>
    </source>
</evidence>
<keyword evidence="3" id="KW-1185">Reference proteome</keyword>
<gene>
    <name evidence="2" type="ORF">AACH06_29695</name>
</gene>
<comment type="caution">
    <text evidence="2">The sequence shown here is derived from an EMBL/GenBank/DDBJ whole genome shotgun (WGS) entry which is preliminary data.</text>
</comment>
<dbReference type="EMBL" id="JBBUTG010000050">
    <property type="protein sequence ID" value="MEK8035010.1"/>
    <property type="molecule type" value="Genomic_DNA"/>
</dbReference>
<dbReference type="RefSeq" id="WP_341429445.1">
    <property type="nucleotide sequence ID" value="NZ_JBBUTG010000050.1"/>
</dbReference>
<keyword evidence="1" id="KW-0812">Transmembrane</keyword>
<reference evidence="2 3" key="1">
    <citation type="submission" date="2024-04" db="EMBL/GenBank/DDBJ databases">
        <title>Novel species of the genus Ideonella isolated from streams.</title>
        <authorList>
            <person name="Lu H."/>
        </authorList>
    </citation>
    <scope>NUCLEOTIDE SEQUENCE [LARGE SCALE GENOMIC DNA]</scope>
    <source>
        <strain evidence="2 3">DXS29W</strain>
    </source>
</reference>
<keyword evidence="1" id="KW-0472">Membrane</keyword>
<organism evidence="2 3">
    <name type="scientific">Ideonella lacteola</name>
    <dbReference type="NCBI Taxonomy" id="2984193"/>
    <lineage>
        <taxon>Bacteria</taxon>
        <taxon>Pseudomonadati</taxon>
        <taxon>Pseudomonadota</taxon>
        <taxon>Betaproteobacteria</taxon>
        <taxon>Burkholderiales</taxon>
        <taxon>Sphaerotilaceae</taxon>
        <taxon>Ideonella</taxon>
    </lineage>
</organism>
<evidence type="ECO:0000313" key="2">
    <source>
        <dbReference type="EMBL" id="MEK8035010.1"/>
    </source>
</evidence>